<accession>A0ABQ8YNI7</accession>
<feature type="compositionally biased region" description="Basic and acidic residues" evidence="9">
    <location>
        <begin position="491"/>
        <end position="515"/>
    </location>
</feature>
<dbReference type="PROSITE" id="PS50297">
    <property type="entry name" value="ANK_REP_REGION"/>
    <property type="match status" value="1"/>
</dbReference>
<feature type="repeat" description="ANK" evidence="8">
    <location>
        <begin position="127"/>
        <end position="159"/>
    </location>
</feature>
<feature type="compositionally biased region" description="Low complexity" evidence="9">
    <location>
        <begin position="540"/>
        <end position="551"/>
    </location>
</feature>
<keyword evidence="2" id="KW-0677">Repeat</keyword>
<feature type="region of interest" description="Disordered" evidence="9">
    <location>
        <begin position="674"/>
        <end position="825"/>
    </location>
</feature>
<proteinExistence type="predicted"/>
<feature type="compositionally biased region" description="Polar residues" evidence="9">
    <location>
        <begin position="1"/>
        <end position="35"/>
    </location>
</feature>
<comment type="subcellular location">
    <subcellularLocation>
        <location evidence="1">Endoplasmic reticulum membrane</location>
    </subcellularLocation>
</comment>
<dbReference type="PANTHER" id="PTHR12447:SF25">
    <property type="entry name" value="ANKYRIN REPEAT DOMAIN-CONTAINING PROTEIN 13C"/>
    <property type="match status" value="1"/>
</dbReference>
<feature type="compositionally biased region" description="Basic and acidic residues" evidence="9">
    <location>
        <begin position="433"/>
        <end position="452"/>
    </location>
</feature>
<dbReference type="SUPFAM" id="SSF48403">
    <property type="entry name" value="Ankyrin repeat"/>
    <property type="match status" value="1"/>
</dbReference>
<evidence type="ECO:0000259" key="10">
    <source>
        <dbReference type="Pfam" id="PF11904"/>
    </source>
</evidence>
<dbReference type="Pfam" id="PF13857">
    <property type="entry name" value="Ank_5"/>
    <property type="match status" value="1"/>
</dbReference>
<feature type="compositionally biased region" description="Basic residues" evidence="9">
    <location>
        <begin position="723"/>
        <end position="736"/>
    </location>
</feature>
<evidence type="ECO:0000256" key="3">
    <source>
        <dbReference type="ARBA" id="ARBA00022824"/>
    </source>
</evidence>
<feature type="region of interest" description="Disordered" evidence="9">
    <location>
        <begin position="1"/>
        <end position="85"/>
    </location>
</feature>
<evidence type="ECO:0000256" key="4">
    <source>
        <dbReference type="ARBA" id="ARBA00023043"/>
    </source>
</evidence>
<dbReference type="Proteomes" id="UP001150062">
    <property type="component" value="Unassembled WGS sequence"/>
</dbReference>
<dbReference type="Gene3D" id="1.25.40.20">
    <property type="entry name" value="Ankyrin repeat-containing domain"/>
    <property type="match status" value="1"/>
</dbReference>
<feature type="compositionally biased region" description="Basic and acidic residues" evidence="9">
    <location>
        <begin position="523"/>
        <end position="538"/>
    </location>
</feature>
<keyword evidence="4 8" id="KW-0040">ANK repeat</keyword>
<dbReference type="PANTHER" id="PTHR12447">
    <property type="entry name" value="ANKYRIN REPEAT DOMAIN-CONTAINING PROTEIN 13"/>
    <property type="match status" value="1"/>
</dbReference>
<feature type="compositionally biased region" description="Basic residues" evidence="9">
    <location>
        <begin position="675"/>
        <end position="685"/>
    </location>
</feature>
<keyword evidence="5" id="KW-0472">Membrane</keyword>
<evidence type="ECO:0000256" key="7">
    <source>
        <dbReference type="ARBA" id="ARBA00037107"/>
    </source>
</evidence>
<feature type="compositionally biased region" description="Basic residues" evidence="9">
    <location>
        <begin position="372"/>
        <end position="386"/>
    </location>
</feature>
<feature type="compositionally biased region" description="Polar residues" evidence="9">
    <location>
        <begin position="795"/>
        <end position="806"/>
    </location>
</feature>
<gene>
    <name evidence="11" type="ORF">M0813_19541</name>
</gene>
<dbReference type="Pfam" id="PF11904">
    <property type="entry name" value="ANKRD13_C"/>
    <property type="match status" value="1"/>
</dbReference>
<dbReference type="InterPro" id="IPR055285">
    <property type="entry name" value="ANKRD13_C"/>
</dbReference>
<protein>
    <submittedName>
        <fullName evidence="11">Ankyrin repeat domain-containing protein 13c</fullName>
    </submittedName>
</protein>
<feature type="compositionally biased region" description="Basic and acidic residues" evidence="9">
    <location>
        <begin position="49"/>
        <end position="85"/>
    </location>
</feature>
<sequence length="825" mass="97702">MSSKENPKINTGFNENKQETNSFDKQNEKPNNTITQNNNSVFQNEENNSLDKEKEKKKEAKKEKEKENEKEKETEINEKEEREKRNQKLLECVSNGDTKYLKQLFKKEKQNQKSNKDSLDLNIRDKQELNPLLIAIYNNDYRMVKMLLRYGADPLSLSKEGWTLLQEATFYGNRRIIKEIYLAMQLKMHHVYESKLPLLLEQIDLVPDFMMKIHWEINSWLPFIEKFLPSDEYLIWKTDSNIRVDCTLIGFENRNWVRGNVSLLLTGLKTETPGDVFIIDHDNGTYLNTSKEIKKGRENIRVTENDIDFLMENDMVKSTINTSNCKFQKKKSWFADRKNQKIGNWNAKVYEVKNLLYEGTIRQVVRTPKKEGNKKKNNKQDRRRNKDRVEKFSEKEKKAYENFLKKQKSNKSTRKHKKKKSKKHNQKDKRKKIFSETEKERRKKIFSESEKERRRRKEKQIERQNETGEEIEANEENLNKDGIVEQNETGMKGDGKEKEKKKKKEEGKKDEKESIKEEEEEEEKKKERGEKILTDSRSQKITSNKNDSTKNNKIKKKKSQGNLPKFNIIKKTKNFSGTVCCSRDFPLTIEKIIPIFEALAPLNQQFEKLKDFICLKLPFQGFPIQMEVPVFPGISAIATFTHFQEMDPDPELFQIPKGYHETTSYENYRSEIKNKNKQTKKKKNTIKPIKPIKPMRPIHKINQKVHIKKKKKSQKSKYPNNLRAKRKKVPLVKRYKSANELTVRDRNKRKTQNENNKLKGMGISNNKSKNKIIRKKKIRNPTKSRKSDKLKTKKQNGNSEETQKLLSKSNSNQNIHKKNIKNNKK</sequence>
<dbReference type="InterPro" id="IPR021832">
    <property type="entry name" value="ANKRD13"/>
</dbReference>
<dbReference type="EMBL" id="JAOAOG010000137">
    <property type="protein sequence ID" value="KAJ6246172.1"/>
    <property type="molecule type" value="Genomic_DNA"/>
</dbReference>
<evidence type="ECO:0000256" key="5">
    <source>
        <dbReference type="ARBA" id="ARBA00023136"/>
    </source>
</evidence>
<keyword evidence="6" id="KW-0143">Chaperone</keyword>
<dbReference type="PROSITE" id="PS50088">
    <property type="entry name" value="ANK_REPEAT"/>
    <property type="match status" value="1"/>
</dbReference>
<organism evidence="11 12">
    <name type="scientific">Anaeramoeba flamelloides</name>
    <dbReference type="NCBI Taxonomy" id="1746091"/>
    <lineage>
        <taxon>Eukaryota</taxon>
        <taxon>Metamonada</taxon>
        <taxon>Anaeramoebidae</taxon>
        <taxon>Anaeramoeba</taxon>
    </lineage>
</organism>
<feature type="region of interest" description="Disordered" evidence="9">
    <location>
        <begin position="367"/>
        <end position="558"/>
    </location>
</feature>
<evidence type="ECO:0000313" key="12">
    <source>
        <dbReference type="Proteomes" id="UP001150062"/>
    </source>
</evidence>
<evidence type="ECO:0000256" key="2">
    <source>
        <dbReference type="ARBA" id="ARBA00022737"/>
    </source>
</evidence>
<feature type="compositionally biased region" description="Basic residues" evidence="9">
    <location>
        <begin position="768"/>
        <end position="784"/>
    </location>
</feature>
<evidence type="ECO:0000256" key="9">
    <source>
        <dbReference type="SAM" id="MobiDB-lite"/>
    </source>
</evidence>
<comment type="caution">
    <text evidence="11">The sequence shown here is derived from an EMBL/GenBank/DDBJ whole genome shotgun (WGS) entry which is preliminary data.</text>
</comment>
<feature type="compositionally biased region" description="Basic residues" evidence="9">
    <location>
        <begin position="405"/>
        <end position="432"/>
    </location>
</feature>
<dbReference type="InterPro" id="IPR002110">
    <property type="entry name" value="Ankyrin_rpt"/>
</dbReference>
<evidence type="ECO:0000256" key="6">
    <source>
        <dbReference type="ARBA" id="ARBA00023186"/>
    </source>
</evidence>
<reference evidence="11" key="1">
    <citation type="submission" date="2022-08" db="EMBL/GenBank/DDBJ databases">
        <title>Novel sulfate-reducing endosymbionts in the free-living metamonad Anaeramoeba.</title>
        <authorList>
            <person name="Jerlstrom-Hultqvist J."/>
            <person name="Cepicka I."/>
            <person name="Gallot-Lavallee L."/>
            <person name="Salas-Leiva D."/>
            <person name="Curtis B.A."/>
            <person name="Zahonova K."/>
            <person name="Pipaliya S."/>
            <person name="Dacks J."/>
            <person name="Roger A.J."/>
        </authorList>
    </citation>
    <scope>NUCLEOTIDE SEQUENCE</scope>
    <source>
        <strain evidence="11">Schooner1</strain>
    </source>
</reference>
<dbReference type="InterPro" id="IPR036770">
    <property type="entry name" value="Ankyrin_rpt-contain_sf"/>
</dbReference>
<keyword evidence="3" id="KW-0256">Endoplasmic reticulum</keyword>
<comment type="function">
    <text evidence="7">Acts as a molecular chaperone for G protein-coupled receptors, regulating their biogenesis and exit from the ER.</text>
</comment>
<dbReference type="SMART" id="SM00248">
    <property type="entry name" value="ANK"/>
    <property type="match status" value="2"/>
</dbReference>
<evidence type="ECO:0000313" key="11">
    <source>
        <dbReference type="EMBL" id="KAJ6246172.1"/>
    </source>
</evidence>
<evidence type="ECO:0000256" key="8">
    <source>
        <dbReference type="PROSITE-ProRule" id="PRU00023"/>
    </source>
</evidence>
<name>A0ABQ8YNI7_9EUKA</name>
<feature type="domain" description="Ankyrin repeat" evidence="10">
    <location>
        <begin position="243"/>
        <end position="673"/>
    </location>
</feature>
<feature type="compositionally biased region" description="Basic residues" evidence="9">
    <location>
        <begin position="815"/>
        <end position="825"/>
    </location>
</feature>
<evidence type="ECO:0000256" key="1">
    <source>
        <dbReference type="ARBA" id="ARBA00004586"/>
    </source>
</evidence>
<feature type="compositionally biased region" description="Low complexity" evidence="9">
    <location>
        <begin position="36"/>
        <end position="47"/>
    </location>
</feature>
<feature type="compositionally biased region" description="Basic residues" evidence="9">
    <location>
        <begin position="696"/>
        <end position="715"/>
    </location>
</feature>
<feature type="compositionally biased region" description="Basic and acidic residues" evidence="9">
    <location>
        <begin position="387"/>
        <end position="404"/>
    </location>
</feature>
<keyword evidence="12" id="KW-1185">Reference proteome</keyword>